<evidence type="ECO:0000313" key="1">
    <source>
        <dbReference type="EMBL" id="GEK85502.1"/>
    </source>
</evidence>
<sequence>MANDVTADLIHALVDNMRGTADDWQSLSIVISFDDDRISGTSGYAYSPDGVISAVASRPSGVQPAVEAYTASYYKPGEPLPVKLLVQFDRTTGKYEVTFEDTDVSRWNVSPANIEQLREELRPKFG</sequence>
<accession>A0A511ABP5</accession>
<reference evidence="1 2" key="1">
    <citation type="submission" date="2019-07" db="EMBL/GenBank/DDBJ databases">
        <title>Whole genome shotgun sequence of Microbacterium aerolatum NBRC 103071.</title>
        <authorList>
            <person name="Hosoyama A."/>
            <person name="Uohara A."/>
            <person name="Ohji S."/>
            <person name="Ichikawa N."/>
        </authorList>
    </citation>
    <scope>NUCLEOTIDE SEQUENCE [LARGE SCALE GENOMIC DNA]</scope>
    <source>
        <strain evidence="1 2">NBRC 103071</strain>
    </source>
</reference>
<protein>
    <recommendedName>
        <fullName evidence="3">DUF600 domain-containing protein</fullName>
    </recommendedName>
</protein>
<organism evidence="1 2">
    <name type="scientific">Microbacterium aerolatum</name>
    <dbReference type="NCBI Taxonomy" id="153731"/>
    <lineage>
        <taxon>Bacteria</taxon>
        <taxon>Bacillati</taxon>
        <taxon>Actinomycetota</taxon>
        <taxon>Actinomycetes</taxon>
        <taxon>Micrococcales</taxon>
        <taxon>Microbacteriaceae</taxon>
        <taxon>Microbacterium</taxon>
    </lineage>
</organism>
<dbReference type="EMBL" id="BJUW01000002">
    <property type="protein sequence ID" value="GEK85502.1"/>
    <property type="molecule type" value="Genomic_DNA"/>
</dbReference>
<dbReference type="Proteomes" id="UP000321225">
    <property type="component" value="Unassembled WGS sequence"/>
</dbReference>
<evidence type="ECO:0000313" key="2">
    <source>
        <dbReference type="Proteomes" id="UP000321225"/>
    </source>
</evidence>
<dbReference type="OrthoDB" id="5070984at2"/>
<comment type="caution">
    <text evidence="1">The sequence shown here is derived from an EMBL/GenBank/DDBJ whole genome shotgun (WGS) entry which is preliminary data.</text>
</comment>
<dbReference type="RefSeq" id="WP_147038139.1">
    <property type="nucleotide sequence ID" value="NZ_BJUW01000002.1"/>
</dbReference>
<gene>
    <name evidence="1" type="ORF">MAE01_06780</name>
</gene>
<proteinExistence type="predicted"/>
<name>A0A511ABP5_9MICO</name>
<dbReference type="AlphaFoldDB" id="A0A511ABP5"/>
<keyword evidence="2" id="KW-1185">Reference proteome</keyword>
<evidence type="ECO:0008006" key="3">
    <source>
        <dbReference type="Google" id="ProtNLM"/>
    </source>
</evidence>